<name>S0KED5_9ENTE</name>
<dbReference type="CDD" id="cd00038">
    <property type="entry name" value="CAP_ED"/>
    <property type="match status" value="1"/>
</dbReference>
<dbReference type="STRING" id="1121865.OMW_02173"/>
<dbReference type="Gene3D" id="2.60.120.10">
    <property type="entry name" value="Jelly Rolls"/>
    <property type="match status" value="1"/>
</dbReference>
<evidence type="ECO:0000313" key="3">
    <source>
        <dbReference type="Proteomes" id="UP000014113"/>
    </source>
</evidence>
<dbReference type="InterPro" id="IPR036388">
    <property type="entry name" value="WH-like_DNA-bd_sf"/>
</dbReference>
<dbReference type="Pfam" id="PF00027">
    <property type="entry name" value="cNMP_binding"/>
    <property type="match status" value="1"/>
</dbReference>
<accession>S0KED5</accession>
<dbReference type="InterPro" id="IPR036390">
    <property type="entry name" value="WH_DNA-bd_sf"/>
</dbReference>
<dbReference type="AlphaFoldDB" id="S0KED5"/>
<dbReference type="InterPro" id="IPR014710">
    <property type="entry name" value="RmlC-like_jellyroll"/>
</dbReference>
<reference evidence="2 3" key="1">
    <citation type="submission" date="2013-03" db="EMBL/GenBank/DDBJ databases">
        <title>The Genome Sequence of Enterococcus columbae ATCC_51263 (PacBio/Illumina hybrid assembly).</title>
        <authorList>
            <consortium name="The Broad Institute Genomics Platform"/>
            <consortium name="The Broad Institute Genome Sequencing Center for Infectious Disease"/>
            <person name="Earl A."/>
            <person name="Russ C."/>
            <person name="Gilmore M."/>
            <person name="Surin D."/>
            <person name="Walker B."/>
            <person name="Young S."/>
            <person name="Zeng Q."/>
            <person name="Gargeya S."/>
            <person name="Fitzgerald M."/>
            <person name="Haas B."/>
            <person name="Abouelleil A."/>
            <person name="Allen A.W."/>
            <person name="Alvarado L."/>
            <person name="Arachchi H.M."/>
            <person name="Berlin A.M."/>
            <person name="Chapman S.B."/>
            <person name="Gainer-Dewar J."/>
            <person name="Goldberg J."/>
            <person name="Griggs A."/>
            <person name="Gujja S."/>
            <person name="Hansen M."/>
            <person name="Howarth C."/>
            <person name="Imamovic A."/>
            <person name="Ireland A."/>
            <person name="Larimer J."/>
            <person name="McCowan C."/>
            <person name="Murphy C."/>
            <person name="Pearson M."/>
            <person name="Poon T.W."/>
            <person name="Priest M."/>
            <person name="Roberts A."/>
            <person name="Saif S."/>
            <person name="Shea T."/>
            <person name="Sisk P."/>
            <person name="Sykes S."/>
            <person name="Wortman J."/>
            <person name="Nusbaum C."/>
            <person name="Birren B."/>
        </authorList>
    </citation>
    <scope>NUCLEOTIDE SEQUENCE [LARGE SCALE GENOMIC DNA]</scope>
    <source>
        <strain evidence="2 3">ATCC 51263</strain>
    </source>
</reference>
<dbReference type="SUPFAM" id="SSF46785">
    <property type="entry name" value="Winged helix' DNA-binding domain"/>
    <property type="match status" value="1"/>
</dbReference>
<dbReference type="Gene3D" id="1.10.10.10">
    <property type="entry name" value="Winged helix-like DNA-binding domain superfamily/Winged helix DNA-binding domain"/>
    <property type="match status" value="1"/>
</dbReference>
<dbReference type="PATRIC" id="fig|1121865.3.peg.2117"/>
<feature type="domain" description="Cyclic nucleotide-binding" evidence="1">
    <location>
        <begin position="35"/>
        <end position="136"/>
    </location>
</feature>
<dbReference type="EMBL" id="ASWJ01000001">
    <property type="protein sequence ID" value="EOW87816.1"/>
    <property type="molecule type" value="Genomic_DNA"/>
</dbReference>
<dbReference type="InterPro" id="IPR000595">
    <property type="entry name" value="cNMP-bd_dom"/>
</dbReference>
<gene>
    <name evidence="2" type="ORF">I568_00102</name>
</gene>
<dbReference type="PROSITE" id="PS50042">
    <property type="entry name" value="CNMP_BINDING_3"/>
    <property type="match status" value="1"/>
</dbReference>
<dbReference type="SMART" id="SM00100">
    <property type="entry name" value="cNMP"/>
    <property type="match status" value="1"/>
</dbReference>
<protein>
    <recommendedName>
        <fullName evidence="1">Cyclic nucleotide-binding domain-containing protein</fullName>
    </recommendedName>
</protein>
<dbReference type="Proteomes" id="UP000014113">
    <property type="component" value="Unassembled WGS sequence"/>
</dbReference>
<organism evidence="2 3">
    <name type="scientific">Enterococcus columbae DSM 7374 = ATCC 51263</name>
    <dbReference type="NCBI Taxonomy" id="1121865"/>
    <lineage>
        <taxon>Bacteria</taxon>
        <taxon>Bacillati</taxon>
        <taxon>Bacillota</taxon>
        <taxon>Bacilli</taxon>
        <taxon>Lactobacillales</taxon>
        <taxon>Enterococcaceae</taxon>
        <taxon>Enterococcus</taxon>
    </lineage>
</organism>
<dbReference type="RefSeq" id="WP_016184269.1">
    <property type="nucleotide sequence ID" value="NZ_JXKI01000019.1"/>
</dbReference>
<dbReference type="SUPFAM" id="SSF51206">
    <property type="entry name" value="cAMP-binding domain-like"/>
    <property type="match status" value="1"/>
</dbReference>
<dbReference type="OrthoDB" id="2043651at2"/>
<evidence type="ECO:0000313" key="2">
    <source>
        <dbReference type="EMBL" id="EOW87816.1"/>
    </source>
</evidence>
<dbReference type="eggNOG" id="COG0664">
    <property type="taxonomic scope" value="Bacteria"/>
</dbReference>
<keyword evidence="3" id="KW-1185">Reference proteome</keyword>
<evidence type="ECO:0000259" key="1">
    <source>
        <dbReference type="PROSITE" id="PS50042"/>
    </source>
</evidence>
<sequence>MDELLSLWQQYQLTGHFNVHDLPPELLKQGTKLSFQPKQTVVSRGDFPSDVYFVLSGEAVGLREYADGNEYSYFQLDENKGVVGLLEVIAQKEHAIATVIAKTPLEVLRLPAAAVYRALQTDVDLMRKCMAWLAQDLYTRSGNDGLFYYAKAIDRVRFYLVTYYEQKSHLLATTKESELVVAASYQEIAKQLGISVRTVGRVIQKLRLADEVSTDKKKIFLSPHQYKQMLLKIEF</sequence>
<proteinExistence type="predicted"/>
<dbReference type="InterPro" id="IPR018490">
    <property type="entry name" value="cNMP-bd_dom_sf"/>
</dbReference>
<comment type="caution">
    <text evidence="2">The sequence shown here is derived from an EMBL/GenBank/DDBJ whole genome shotgun (WGS) entry which is preliminary data.</text>
</comment>